<dbReference type="FunFam" id="1.10.472.10:FF:000029">
    <property type="entry name" value="Cyclin h"/>
    <property type="match status" value="1"/>
</dbReference>
<evidence type="ECO:0000313" key="9">
    <source>
        <dbReference type="EnsemblPlants" id="Pp3c27_2950V3.1"/>
    </source>
</evidence>
<evidence type="ECO:0000313" key="8">
    <source>
        <dbReference type="EMBL" id="PNR26266.1"/>
    </source>
</evidence>
<dbReference type="PaxDb" id="3218-PP1S54_236V6.1"/>
<sequence>MADFTTSSHRKRWILNPHDLTRKYEAANQRAVDALQKCGATRVEIQSDGSLIYPGGSGGGENGRRESLPEHLSIEEELLVKRYYEGKIQEVCAALRLPNKIQATAIIYFKRFYLQWSIMEHDHKNILLTCIYLACKVEESHVSAEELGKGIQQDPQVVLKNEMIVLQALEFELIVYPPYRSMEGFIYDLETFVQGMGSTGLKALQELRVAAGSVVNNMMLTDAPLLYPPGQLALAALRIANQNQSKVDFDWYITYLQALPEQKRLQLSYAELIAKLDAIEFLVKAEVRKIDRKLKYCRNPSLQDEYCRAKAKRKIKKSNKRPPSDVAMTNATDEPLELNVAHDVKRRQTAGDAVI</sequence>
<feature type="region of interest" description="Disordered" evidence="6">
    <location>
        <begin position="313"/>
        <end position="332"/>
    </location>
</feature>
<gene>
    <name evidence="8" type="ORF">PHYPA_030840</name>
</gene>
<protein>
    <recommendedName>
        <fullName evidence="4">Cyclin-H1-1</fullName>
    </recommendedName>
</protein>
<reference evidence="9" key="3">
    <citation type="submission" date="2020-12" db="UniProtKB">
        <authorList>
            <consortium name="EnsemblPlants"/>
        </authorList>
    </citation>
    <scope>IDENTIFICATION</scope>
</reference>
<dbReference type="CDD" id="cd20586">
    <property type="entry name" value="CYCLIN_AcCycH_rpt2"/>
    <property type="match status" value="1"/>
</dbReference>
<reference evidence="8 10" key="1">
    <citation type="journal article" date="2008" name="Science">
        <title>The Physcomitrella genome reveals evolutionary insights into the conquest of land by plants.</title>
        <authorList>
            <person name="Rensing S."/>
            <person name="Lang D."/>
            <person name="Zimmer A."/>
            <person name="Terry A."/>
            <person name="Salamov A."/>
            <person name="Shapiro H."/>
            <person name="Nishiyama T."/>
            <person name="Perroud P.-F."/>
            <person name="Lindquist E."/>
            <person name="Kamisugi Y."/>
            <person name="Tanahashi T."/>
            <person name="Sakakibara K."/>
            <person name="Fujita T."/>
            <person name="Oishi K."/>
            <person name="Shin-I T."/>
            <person name="Kuroki Y."/>
            <person name="Toyoda A."/>
            <person name="Suzuki Y."/>
            <person name="Hashimoto A."/>
            <person name="Yamaguchi K."/>
            <person name="Sugano A."/>
            <person name="Kohara Y."/>
            <person name="Fujiyama A."/>
            <person name="Anterola A."/>
            <person name="Aoki S."/>
            <person name="Ashton N."/>
            <person name="Barbazuk W.B."/>
            <person name="Barker E."/>
            <person name="Bennetzen J."/>
            <person name="Bezanilla M."/>
            <person name="Blankenship R."/>
            <person name="Cho S.H."/>
            <person name="Dutcher S."/>
            <person name="Estelle M."/>
            <person name="Fawcett J.A."/>
            <person name="Gundlach H."/>
            <person name="Hanada K."/>
            <person name="Heyl A."/>
            <person name="Hicks K.A."/>
            <person name="Hugh J."/>
            <person name="Lohr M."/>
            <person name="Mayer K."/>
            <person name="Melkozernov A."/>
            <person name="Murata T."/>
            <person name="Nelson D."/>
            <person name="Pils B."/>
            <person name="Prigge M."/>
            <person name="Reiss B."/>
            <person name="Renner T."/>
            <person name="Rombauts S."/>
            <person name="Rushton P."/>
            <person name="Sanderfoot A."/>
            <person name="Schween G."/>
            <person name="Shiu S.-H."/>
            <person name="Stueber K."/>
            <person name="Theodoulou F.L."/>
            <person name="Tu H."/>
            <person name="Van de Peer Y."/>
            <person name="Verrier P.J."/>
            <person name="Waters E."/>
            <person name="Wood A."/>
            <person name="Yang L."/>
            <person name="Cove D."/>
            <person name="Cuming A."/>
            <person name="Hasebe M."/>
            <person name="Lucas S."/>
            <person name="Mishler D.B."/>
            <person name="Reski R."/>
            <person name="Grigoriev I."/>
            <person name="Quatrano R.S."/>
            <person name="Boore J.L."/>
        </authorList>
    </citation>
    <scope>NUCLEOTIDE SEQUENCE [LARGE SCALE GENOMIC DNA]</scope>
    <source>
        <strain evidence="9 10">cv. Gransden 2004</strain>
    </source>
</reference>
<dbReference type="GO" id="GO:0006367">
    <property type="term" value="P:transcription initiation at RNA polymerase II promoter"/>
    <property type="evidence" value="ECO:0000318"/>
    <property type="project" value="GO_Central"/>
</dbReference>
<evidence type="ECO:0000256" key="4">
    <source>
        <dbReference type="ARBA" id="ARBA00070296"/>
    </source>
</evidence>
<dbReference type="Gene3D" id="1.10.472.10">
    <property type="entry name" value="Cyclin-like"/>
    <property type="match status" value="2"/>
</dbReference>
<keyword evidence="3" id="KW-0131">Cell cycle</keyword>
<dbReference type="Pfam" id="PF00134">
    <property type="entry name" value="Cyclin_N"/>
    <property type="match status" value="1"/>
</dbReference>
<dbReference type="PANTHER" id="PTHR10026">
    <property type="entry name" value="CYCLIN"/>
    <property type="match status" value="1"/>
</dbReference>
<comment type="similarity">
    <text evidence="5">Belongs to the cyclin family.</text>
</comment>
<dbReference type="InterPro" id="IPR006671">
    <property type="entry name" value="Cyclin_N"/>
</dbReference>
<evidence type="ECO:0000256" key="5">
    <source>
        <dbReference type="RuleBase" id="RU000383"/>
    </source>
</evidence>
<dbReference type="EnsemblPlants" id="Pp3c27_2950V3.1">
    <property type="protein sequence ID" value="Pp3c27_2950V3.1"/>
    <property type="gene ID" value="Pp3c27_2950"/>
</dbReference>
<dbReference type="GO" id="GO:0051301">
    <property type="term" value="P:cell division"/>
    <property type="evidence" value="ECO:0007669"/>
    <property type="project" value="UniProtKB-KW"/>
</dbReference>
<accession>A0A2K1IAG5</accession>
<evidence type="ECO:0000313" key="10">
    <source>
        <dbReference type="Proteomes" id="UP000006727"/>
    </source>
</evidence>
<dbReference type="FunFam" id="1.10.472.10:FF:000063">
    <property type="entry name" value="cyclin-H1-1"/>
    <property type="match status" value="1"/>
</dbReference>
<proteinExistence type="inferred from homology"/>
<dbReference type="InterPro" id="IPR031658">
    <property type="entry name" value="Cyclin_C_2"/>
</dbReference>
<keyword evidence="1" id="KW-0132">Cell division</keyword>
<dbReference type="GO" id="GO:0016538">
    <property type="term" value="F:cyclin-dependent protein serine/threonine kinase regulator activity"/>
    <property type="evidence" value="ECO:0000318"/>
    <property type="project" value="GO_Central"/>
</dbReference>
<dbReference type="GO" id="GO:0005634">
    <property type="term" value="C:nucleus"/>
    <property type="evidence" value="ECO:0000318"/>
    <property type="project" value="GO_Central"/>
</dbReference>
<organism evidence="8">
    <name type="scientific">Physcomitrium patens</name>
    <name type="common">Spreading-leaved earth moss</name>
    <name type="synonym">Physcomitrella patens</name>
    <dbReference type="NCBI Taxonomy" id="3218"/>
    <lineage>
        <taxon>Eukaryota</taxon>
        <taxon>Viridiplantae</taxon>
        <taxon>Streptophyta</taxon>
        <taxon>Embryophyta</taxon>
        <taxon>Bryophyta</taxon>
        <taxon>Bryophytina</taxon>
        <taxon>Bryopsida</taxon>
        <taxon>Funariidae</taxon>
        <taxon>Funariales</taxon>
        <taxon>Funariaceae</taxon>
        <taxon>Physcomitrium</taxon>
    </lineage>
</organism>
<evidence type="ECO:0000259" key="7">
    <source>
        <dbReference type="SMART" id="SM00385"/>
    </source>
</evidence>
<dbReference type="InterPro" id="IPR013763">
    <property type="entry name" value="Cyclin-like_dom"/>
</dbReference>
<dbReference type="CDD" id="cd20585">
    <property type="entry name" value="CYCLIN_AcCycH_rpt1"/>
    <property type="match status" value="1"/>
</dbReference>
<keyword evidence="2 5" id="KW-0195">Cyclin</keyword>
<dbReference type="InParanoid" id="A0A2K1IAG5"/>
<dbReference type="FunCoup" id="A0A2K1IAG5">
    <property type="interactions" value="3934"/>
</dbReference>
<dbReference type="GO" id="GO:0006357">
    <property type="term" value="P:regulation of transcription by RNA polymerase II"/>
    <property type="evidence" value="ECO:0007669"/>
    <property type="project" value="InterPro"/>
</dbReference>
<evidence type="ECO:0000256" key="6">
    <source>
        <dbReference type="SAM" id="MobiDB-lite"/>
    </source>
</evidence>
<evidence type="ECO:0000256" key="3">
    <source>
        <dbReference type="ARBA" id="ARBA00023306"/>
    </source>
</evidence>
<dbReference type="SMART" id="SM00385">
    <property type="entry name" value="CYCLIN"/>
    <property type="match status" value="1"/>
</dbReference>
<dbReference type="InterPro" id="IPR043198">
    <property type="entry name" value="Cyclin/Ssn8"/>
</dbReference>
<name>A0A2K1IAG5_PHYPA</name>
<dbReference type="EMBL" id="ABEU02000027">
    <property type="protein sequence ID" value="PNR26266.1"/>
    <property type="molecule type" value="Genomic_DNA"/>
</dbReference>
<dbReference type="GO" id="GO:0070985">
    <property type="term" value="C:transcription factor TFIIK complex"/>
    <property type="evidence" value="ECO:0000318"/>
    <property type="project" value="GO_Central"/>
</dbReference>
<evidence type="ECO:0000256" key="1">
    <source>
        <dbReference type="ARBA" id="ARBA00022618"/>
    </source>
</evidence>
<dbReference type="SUPFAM" id="SSF47954">
    <property type="entry name" value="Cyclin-like"/>
    <property type="match status" value="2"/>
</dbReference>
<dbReference type="Pfam" id="PF16899">
    <property type="entry name" value="Cyclin_C_2"/>
    <property type="match status" value="1"/>
</dbReference>
<dbReference type="Proteomes" id="UP000006727">
    <property type="component" value="Chromosome 27"/>
</dbReference>
<feature type="domain" description="Cyclin-like" evidence="7">
    <location>
        <begin position="86"/>
        <end position="167"/>
    </location>
</feature>
<dbReference type="STRING" id="3218.A0A2K1IAG5"/>
<keyword evidence="10" id="KW-1185">Reference proteome</keyword>
<dbReference type="AlphaFoldDB" id="A0A2K1IAG5"/>
<dbReference type="Gramene" id="Pp3c27_2950V3.1">
    <property type="protein sequence ID" value="Pp3c27_2950V3.1"/>
    <property type="gene ID" value="Pp3c27_2950"/>
</dbReference>
<evidence type="ECO:0000256" key="2">
    <source>
        <dbReference type="ARBA" id="ARBA00023127"/>
    </source>
</evidence>
<dbReference type="InterPro" id="IPR036915">
    <property type="entry name" value="Cyclin-like_sf"/>
</dbReference>
<reference evidence="8 10" key="2">
    <citation type="journal article" date="2018" name="Plant J.">
        <title>The Physcomitrella patens chromosome-scale assembly reveals moss genome structure and evolution.</title>
        <authorList>
            <person name="Lang D."/>
            <person name="Ullrich K.K."/>
            <person name="Murat F."/>
            <person name="Fuchs J."/>
            <person name="Jenkins J."/>
            <person name="Haas F.B."/>
            <person name="Piednoel M."/>
            <person name="Gundlach H."/>
            <person name="Van Bel M."/>
            <person name="Meyberg R."/>
            <person name="Vives C."/>
            <person name="Morata J."/>
            <person name="Symeonidi A."/>
            <person name="Hiss M."/>
            <person name="Muchero W."/>
            <person name="Kamisugi Y."/>
            <person name="Saleh O."/>
            <person name="Blanc G."/>
            <person name="Decker E.L."/>
            <person name="van Gessel N."/>
            <person name="Grimwood J."/>
            <person name="Hayes R.D."/>
            <person name="Graham S.W."/>
            <person name="Gunter L.E."/>
            <person name="McDaniel S.F."/>
            <person name="Hoernstein S.N.W."/>
            <person name="Larsson A."/>
            <person name="Li F.W."/>
            <person name="Perroud P.F."/>
            <person name="Phillips J."/>
            <person name="Ranjan P."/>
            <person name="Rokshar D.S."/>
            <person name="Rothfels C.J."/>
            <person name="Schneider L."/>
            <person name="Shu S."/>
            <person name="Stevenson D.W."/>
            <person name="Thummler F."/>
            <person name="Tillich M."/>
            <person name="Villarreal Aguilar J.C."/>
            <person name="Widiez T."/>
            <person name="Wong G.K."/>
            <person name="Wymore A."/>
            <person name="Zhang Y."/>
            <person name="Zimmer A.D."/>
            <person name="Quatrano R.S."/>
            <person name="Mayer K.F.X."/>
            <person name="Goodstein D."/>
            <person name="Casacuberta J.M."/>
            <person name="Vandepoele K."/>
            <person name="Reski R."/>
            <person name="Cuming A.C."/>
            <person name="Tuskan G.A."/>
            <person name="Maumus F."/>
            <person name="Salse J."/>
            <person name="Schmutz J."/>
            <person name="Rensing S.A."/>
        </authorList>
    </citation>
    <scope>NUCLEOTIDE SEQUENCE [LARGE SCALE GENOMIC DNA]</scope>
    <source>
        <strain evidence="9 10">cv. Gransden 2004</strain>
    </source>
</reference>